<proteinExistence type="predicted"/>
<dbReference type="AlphaFoldDB" id="A0A4Y2CNX3"/>
<dbReference type="EMBL" id="BGPR01000223">
    <property type="protein sequence ID" value="GBM06122.1"/>
    <property type="molecule type" value="Genomic_DNA"/>
</dbReference>
<accession>A0A4Y2CNX3</accession>
<sequence>MQNVHSAATYPSIRVFPFHTRASHPTALLFKFLTTSPPSFPFRWTLGIRLMVIDRHKQPRGPACVKIRSISCILHFICWDLIGPLPRLTFSDMEAIAWTDKFSFELDLEMEFICRWLMEC</sequence>
<dbReference type="Proteomes" id="UP000499080">
    <property type="component" value="Unassembled WGS sequence"/>
</dbReference>
<evidence type="ECO:0000313" key="2">
    <source>
        <dbReference type="Proteomes" id="UP000499080"/>
    </source>
</evidence>
<protein>
    <submittedName>
        <fullName evidence="1">Uncharacterized protein</fullName>
    </submittedName>
</protein>
<name>A0A4Y2CNX3_ARAVE</name>
<keyword evidence="2" id="KW-1185">Reference proteome</keyword>
<organism evidence="1 2">
    <name type="scientific">Araneus ventricosus</name>
    <name type="common">Orbweaver spider</name>
    <name type="synonym">Epeira ventricosa</name>
    <dbReference type="NCBI Taxonomy" id="182803"/>
    <lineage>
        <taxon>Eukaryota</taxon>
        <taxon>Metazoa</taxon>
        <taxon>Ecdysozoa</taxon>
        <taxon>Arthropoda</taxon>
        <taxon>Chelicerata</taxon>
        <taxon>Arachnida</taxon>
        <taxon>Araneae</taxon>
        <taxon>Araneomorphae</taxon>
        <taxon>Entelegynae</taxon>
        <taxon>Araneoidea</taxon>
        <taxon>Araneidae</taxon>
        <taxon>Araneus</taxon>
    </lineage>
</organism>
<reference evidence="1 2" key="1">
    <citation type="journal article" date="2019" name="Sci. Rep.">
        <title>Orb-weaving spider Araneus ventricosus genome elucidates the spidroin gene catalogue.</title>
        <authorList>
            <person name="Kono N."/>
            <person name="Nakamura H."/>
            <person name="Ohtoshi R."/>
            <person name="Moran D.A.P."/>
            <person name="Shinohara A."/>
            <person name="Yoshida Y."/>
            <person name="Fujiwara M."/>
            <person name="Mori M."/>
            <person name="Tomita M."/>
            <person name="Arakawa K."/>
        </authorList>
    </citation>
    <scope>NUCLEOTIDE SEQUENCE [LARGE SCALE GENOMIC DNA]</scope>
</reference>
<gene>
    <name evidence="1" type="ORF">AVEN_265180_1</name>
</gene>
<evidence type="ECO:0000313" key="1">
    <source>
        <dbReference type="EMBL" id="GBM06122.1"/>
    </source>
</evidence>
<comment type="caution">
    <text evidence="1">The sequence shown here is derived from an EMBL/GenBank/DDBJ whole genome shotgun (WGS) entry which is preliminary data.</text>
</comment>